<dbReference type="Gene3D" id="2.160.10.10">
    <property type="entry name" value="Hexapeptide repeat proteins"/>
    <property type="match status" value="1"/>
</dbReference>
<dbReference type="Gene3D" id="1.10.1200.10">
    <property type="entry name" value="ACP-like"/>
    <property type="match status" value="1"/>
</dbReference>
<feature type="domain" description="Carrier" evidence="2">
    <location>
        <begin position="580"/>
        <end position="659"/>
    </location>
</feature>
<evidence type="ECO:0000313" key="3">
    <source>
        <dbReference type="EMBL" id="PJK29506.1"/>
    </source>
</evidence>
<evidence type="ECO:0000259" key="2">
    <source>
        <dbReference type="PROSITE" id="PS50075"/>
    </source>
</evidence>
<dbReference type="OrthoDB" id="9803968at2"/>
<dbReference type="InterPro" id="IPR001451">
    <property type="entry name" value="Hexapep"/>
</dbReference>
<evidence type="ECO:0000256" key="1">
    <source>
        <dbReference type="ARBA" id="ARBA00006432"/>
    </source>
</evidence>
<dbReference type="Proteomes" id="UP000229498">
    <property type="component" value="Unassembled WGS sequence"/>
</dbReference>
<name>A0A2M9G1C3_9PROT</name>
<dbReference type="SUPFAM" id="SSF51161">
    <property type="entry name" value="Trimeric LpxA-like enzymes"/>
    <property type="match status" value="1"/>
</dbReference>
<dbReference type="GO" id="GO:0006633">
    <property type="term" value="P:fatty acid biosynthetic process"/>
    <property type="evidence" value="ECO:0007669"/>
    <property type="project" value="TreeGrafter"/>
</dbReference>
<comment type="caution">
    <text evidence="3">The sequence shown here is derived from an EMBL/GenBank/DDBJ whole genome shotgun (WGS) entry which is preliminary data.</text>
</comment>
<evidence type="ECO:0000313" key="4">
    <source>
        <dbReference type="Proteomes" id="UP000229498"/>
    </source>
</evidence>
<dbReference type="AlphaFoldDB" id="A0A2M9G1C3"/>
<dbReference type="SUPFAM" id="SSF47336">
    <property type="entry name" value="ACP-like"/>
    <property type="match status" value="1"/>
</dbReference>
<comment type="similarity">
    <text evidence="1">Belongs to the ATP-dependent AMP-binding enzyme family.</text>
</comment>
<dbReference type="InterPro" id="IPR036736">
    <property type="entry name" value="ACP-like_sf"/>
</dbReference>
<dbReference type="Pfam" id="PF00501">
    <property type="entry name" value="AMP-binding"/>
    <property type="match status" value="1"/>
</dbReference>
<proteinExistence type="inferred from homology"/>
<dbReference type="GO" id="GO:0005886">
    <property type="term" value="C:plasma membrane"/>
    <property type="evidence" value="ECO:0007669"/>
    <property type="project" value="TreeGrafter"/>
</dbReference>
<dbReference type="PANTHER" id="PTHR22754:SF32">
    <property type="entry name" value="DISCO-INTERACTING PROTEIN 2"/>
    <property type="match status" value="1"/>
</dbReference>
<dbReference type="CDD" id="cd04647">
    <property type="entry name" value="LbH_MAT_like"/>
    <property type="match status" value="1"/>
</dbReference>
<dbReference type="Gene3D" id="3.30.300.30">
    <property type="match status" value="1"/>
</dbReference>
<dbReference type="Gene3D" id="3.40.50.12780">
    <property type="entry name" value="N-terminal domain of ligase-like"/>
    <property type="match status" value="1"/>
</dbReference>
<gene>
    <name evidence="3" type="ORF">CVT23_10610</name>
</gene>
<dbReference type="InterPro" id="IPR009081">
    <property type="entry name" value="PP-bd_ACP"/>
</dbReference>
<protein>
    <recommendedName>
        <fullName evidence="2">Carrier domain-containing protein</fullName>
    </recommendedName>
</protein>
<dbReference type="PANTHER" id="PTHR22754">
    <property type="entry name" value="DISCO-INTERACTING PROTEIN 2 DIP2 -RELATED"/>
    <property type="match status" value="1"/>
</dbReference>
<organism evidence="3 4">
    <name type="scientific">Minwuia thermotolerans</name>
    <dbReference type="NCBI Taxonomy" id="2056226"/>
    <lineage>
        <taxon>Bacteria</taxon>
        <taxon>Pseudomonadati</taxon>
        <taxon>Pseudomonadota</taxon>
        <taxon>Alphaproteobacteria</taxon>
        <taxon>Minwuiales</taxon>
        <taxon>Minwuiaceae</taxon>
        <taxon>Minwuia</taxon>
    </lineage>
</organism>
<dbReference type="GO" id="GO:0070566">
    <property type="term" value="F:adenylyltransferase activity"/>
    <property type="evidence" value="ECO:0007669"/>
    <property type="project" value="TreeGrafter"/>
</dbReference>
<dbReference type="Pfam" id="PF00132">
    <property type="entry name" value="Hexapep"/>
    <property type="match status" value="1"/>
</dbReference>
<reference evidence="3 4" key="1">
    <citation type="submission" date="2017-11" db="EMBL/GenBank/DDBJ databases">
        <title>Draft genome sequence of Rhizobiales bacterium SY3-13.</title>
        <authorList>
            <person name="Sun C."/>
        </authorList>
    </citation>
    <scope>NUCLEOTIDE SEQUENCE [LARGE SCALE GENOMIC DNA]</scope>
    <source>
        <strain evidence="3 4">SY3-13</strain>
    </source>
</reference>
<dbReference type="InterPro" id="IPR000873">
    <property type="entry name" value="AMP-dep_synth/lig_dom"/>
</dbReference>
<dbReference type="InterPro" id="IPR045851">
    <property type="entry name" value="AMP-bd_C_sf"/>
</dbReference>
<dbReference type="InterPro" id="IPR042099">
    <property type="entry name" value="ANL_N_sf"/>
</dbReference>
<dbReference type="PROSITE" id="PS50075">
    <property type="entry name" value="CARRIER"/>
    <property type="match status" value="1"/>
</dbReference>
<dbReference type="SUPFAM" id="SSF56801">
    <property type="entry name" value="Acetyl-CoA synthetase-like"/>
    <property type="match status" value="1"/>
</dbReference>
<keyword evidence="4" id="KW-1185">Reference proteome</keyword>
<dbReference type="InterPro" id="IPR011004">
    <property type="entry name" value="Trimer_LpxA-like_sf"/>
</dbReference>
<dbReference type="EMBL" id="PHIG01000032">
    <property type="protein sequence ID" value="PJK29506.1"/>
    <property type="molecule type" value="Genomic_DNA"/>
</dbReference>
<sequence length="884" mass="95816">MRAGRSTSWSSTATVWRISTAIAPRSGRRCWSGWMNAPWTEDTIQGVLAANRLREDGRPFLTLIEADGRERVFTYSELLERAECWAAHFAGHGIVQGDRVVVILRHSVDLYAAYIGALLLGAVPTMFAHPSPKLSEAVYFETIGTLLTGSRARALVTYDELAPKLTPLVNRIGSFEHLATPDDIDPEHRDHPAPSVAPDDAAFLQYSSGTTGLKKGVVISHRALLWQIRTYGETIGADERDTIVSWLPLYHDMGLIACFFLPLIRRCRLVAMSPFDWVQRPGLWLDAVTRHKGTLGWLPNFAYAFMARNAPEYDWELSSLRGVVNCSEPVTAAAHAAFLDRFRAHGFREDALAASYAMAEATYAVTSGGFGEPLRSVERDGRRLVSSGVVLPGTEVRILGDDGQVLPDGATGEIEILSHSLFREYDGNLEATAEALKDGRYLSGDLGCLLDGHLYVTGRKRDLIIIGGKNIYPHDIEALAEGVDGITPGRSVALGEADDAAGTQHLLVLAESDRPEADWAGLSETVRATVAAATEVSPRAVHIVPPRWLRKSTSGKLARSANLERYRAEFAPKPAAPAIAPATTLERVRQVVNGQILSAGRAEDHEPLIRSGRIDSFSIVNLVLEIERAFDIRLPESVAADPDALDTIAAIAATVERLKDGGIGGETAFDFGPDDVPMRADGPVALSSRRPGFWTWYYRFRLRTLGVRHGRGLRVLGPLLLRLEGNPRNLSIGDGVTIMPWADLKVRENGKITIGDGCAIDTMARLVAANDAEIRLGDRAQIAFSSIINAGENVTIGRDTATAGHCTIIASEHNYRGREPIMHQGYRHEPVLIGADVWLASNVLVTPGAKIGNGAVISARSTVTGTIPPYALAAGVPARVIGAR</sequence>
<accession>A0A2M9G1C3</accession>